<name>A0ABR1KHR8_9PEZI</name>
<accession>A0ABR1KHR8</accession>
<dbReference type="Proteomes" id="UP001363622">
    <property type="component" value="Unassembled WGS sequence"/>
</dbReference>
<feature type="signal peptide" evidence="2">
    <location>
        <begin position="1"/>
        <end position="25"/>
    </location>
</feature>
<feature type="compositionally biased region" description="Low complexity" evidence="1">
    <location>
        <begin position="174"/>
        <end position="194"/>
    </location>
</feature>
<protein>
    <submittedName>
        <fullName evidence="3">Uncharacterized protein</fullName>
    </submittedName>
</protein>
<dbReference type="EMBL" id="JBBPHU010000011">
    <property type="protein sequence ID" value="KAK7512104.1"/>
    <property type="molecule type" value="Genomic_DNA"/>
</dbReference>
<comment type="caution">
    <text evidence="3">The sequence shown here is derived from an EMBL/GenBank/DDBJ whole genome shotgun (WGS) entry which is preliminary data.</text>
</comment>
<feature type="region of interest" description="Disordered" evidence="1">
    <location>
        <begin position="465"/>
        <end position="492"/>
    </location>
</feature>
<feature type="region of interest" description="Disordered" evidence="1">
    <location>
        <begin position="537"/>
        <end position="627"/>
    </location>
</feature>
<sequence length="1910" mass="202323">MATPLLWQLLLAVFALNILVSPALTTGTLSSDHGIDGLGAYYTRTIWEASDAPPPTTWSSALSSSGTLTSTGLSSIGNGTQLLSGVTTWTSIITIVGTSFAALPSSGVQTSLISTFSPLVPLTPTGDLSSVSLTTASPSTPNVPVNTPWPSTTGFLSSSTFDYSTWLASLTSSRSGSSFIPGTSSTSGDASSSTLHPSGASSFESVVTTTGTVNGTPVITSAVITFFPPLTSSDASPTTSSESSIASTTTVNSSVVVTFPPPLTTGTSSSSAGLSSSDVALTTIVNGTTFVGAIPALTTDALSSTSGFPSTNVLSTAVVNGSTTVVVIPPFTTGSSSSTSGFFSADVSSTAIINGSTTVIVIPTLTSAENSESATSSTAGQSASSTSSFSMVSSTASLQTSSPGAMTSSSPATYLPTPTAPVPASTNSNTVAGSMVSSLSSSISTSTSSTVAPIVITPIPIILSSGEQSSTKDPKKTKGSHSDSVSEDKHGNKHTIHFPVLPGGCWFCPPGPPGFRLPELTLPGIYPPGKPPGPGWMSLPALTIDVDGNPKFEPEPLDPDSTPASASATATSDSESATPSQSTSSSSDLSISSSDSIESSASSSESTSSSQLTGSSQLTSSPASTSSCATTTTQICSTLTSFGVDASGSTTTTRVASTCSPTIGCSVLASNTATATTASASSGCWEYNFKLDDQEFESEDEQSFQESNPEAAASGFGHVGGCTFTRQEYDPAHGSSTTIPITIHIASWPDATFLASSSDATEWFAATMASETEGACPTLTYKKFDNVASLTASPIMTGVGGIPATYSLDGHKPSVSVDHAYDIPLVLEFLESIMAAQSDLTSFCDSFNAFFIASDPAYDNLPRLQRLFNDAANAYSNDYAVDSVLNDIKAKLLANLDGLRGGQDGTKQVGSTNVTMSDSEKLQVLNEIAAAVALINDDGVTSRFNITNIAYRAGFMAIDQLGENPGCSAATLPAPSSGALGWADAYTNFMNSKLAQQNTAISEHIESIVATQGGWFTQTADQEGNLNLAGRGLEAFKTGYPSSMWTMNTASMLSWDIQPFFYPLSPATCYTTPSLDIPGLLSLYSSLTAAETTEMSITDLPLTSSLVNLFSAHWQLDGEWYSFFVSVHVHPIVPERKFSWNSSDPLTCAYSRLVSGSLDVFSQFLHAGDDERCQLDVFDGFLDQCPSNATMESSSSEAASISSTSSEPPFFPTDSATPTTSSSSSSEAASTTTDEPAATTSAEVVNCNSFDQGMPEWNFDLDGANRAIDWACSFWAYSTDHRDQDFSKQWGEAYESPIEVRVQYWGDGNTTTEGDDVERLCWYDEDRARSSGEYSQLCKENLQFVLNQCDTSSNDYFWWKTGGSKYNACWIWSLARGTFEGLPDGYSHNDAEAADDVVPGDDNYRTDSTCDKWEDCPECPVEHAQRKCDDHKFGIKYCTCKDPEPEPVSNTAAPAATAVPDNTGYTKLSCTNGEQGNPTESFDLDTAKSAIDYICKSWSGAIEMADYESYFPLDYGSALENPLHFHIAKNDDGGSCPDLSKNHGLALRTCQDGFSYLLNSCDTSSNDKYWWKSGGTFIEDCYEWALLRGEFDTRLKDGYSRNDAQNADDLTSDDYRPDSSCYIWQHCPKCPGDGLQRKCVTDDKRPDSGACLCYDPSSGSAAVDAASTSLNVSSAPLQARSNVSDVKSLAPVVIASVNSSAVKVPSNVLQCNNAAQGSPRLNFELSGATAAIEYACNKWAHSDILKFLPFHVDWSAPYEDPIELEMLYLGDRERSVARHLQGRRDTPFCANFPRSPDEFKDRCIANMQYIVNSCDTASNGHYWWKSGGARTNECWRWSISRGLFATLPVGYLHNDAIGADDYTGVPEYQDYRPDSSCHAWQQCPKCSLNGAQRKCRGDESEGPRYCVCKP</sequence>
<feature type="compositionally biased region" description="Polar residues" evidence="1">
    <location>
        <begin position="398"/>
        <end position="412"/>
    </location>
</feature>
<feature type="compositionally biased region" description="Basic and acidic residues" evidence="1">
    <location>
        <begin position="470"/>
        <end position="490"/>
    </location>
</feature>
<evidence type="ECO:0000256" key="2">
    <source>
        <dbReference type="SAM" id="SignalP"/>
    </source>
</evidence>
<organism evidence="3 4">
    <name type="scientific">Phyllosticta citriasiana</name>
    <dbReference type="NCBI Taxonomy" id="595635"/>
    <lineage>
        <taxon>Eukaryota</taxon>
        <taxon>Fungi</taxon>
        <taxon>Dikarya</taxon>
        <taxon>Ascomycota</taxon>
        <taxon>Pezizomycotina</taxon>
        <taxon>Dothideomycetes</taxon>
        <taxon>Dothideomycetes incertae sedis</taxon>
        <taxon>Botryosphaeriales</taxon>
        <taxon>Phyllostictaceae</taxon>
        <taxon>Phyllosticta</taxon>
    </lineage>
</organism>
<evidence type="ECO:0000313" key="3">
    <source>
        <dbReference type="EMBL" id="KAK7512104.1"/>
    </source>
</evidence>
<feature type="region of interest" description="Disordered" evidence="1">
    <location>
        <begin position="398"/>
        <end position="426"/>
    </location>
</feature>
<keyword evidence="4" id="KW-1185">Reference proteome</keyword>
<feature type="chain" id="PRO_5047048805" evidence="2">
    <location>
        <begin position="26"/>
        <end position="1910"/>
    </location>
</feature>
<feature type="region of interest" description="Disordered" evidence="1">
    <location>
        <begin position="1193"/>
        <end position="1240"/>
    </location>
</feature>
<evidence type="ECO:0000256" key="1">
    <source>
        <dbReference type="SAM" id="MobiDB-lite"/>
    </source>
</evidence>
<reference evidence="3 4" key="1">
    <citation type="submission" date="2024-04" db="EMBL/GenBank/DDBJ databases">
        <title>Phyllosticta paracitricarpa is synonymous to the EU quarantine fungus P. citricarpa based on phylogenomic analyses.</title>
        <authorList>
            <consortium name="Lawrence Berkeley National Laboratory"/>
            <person name="Van Ingen-Buijs V.A."/>
            <person name="Van Westerhoven A.C."/>
            <person name="Haridas S."/>
            <person name="Skiadas P."/>
            <person name="Martin F."/>
            <person name="Groenewald J.Z."/>
            <person name="Crous P.W."/>
            <person name="Seidl M.F."/>
        </authorList>
    </citation>
    <scope>NUCLEOTIDE SEQUENCE [LARGE SCALE GENOMIC DNA]</scope>
    <source>
        <strain evidence="3 4">CBS 123371</strain>
    </source>
</reference>
<feature type="region of interest" description="Disordered" evidence="1">
    <location>
        <begin position="174"/>
        <end position="201"/>
    </location>
</feature>
<feature type="compositionally biased region" description="Low complexity" evidence="1">
    <location>
        <begin position="559"/>
        <end position="627"/>
    </location>
</feature>
<proteinExistence type="predicted"/>
<gene>
    <name evidence="3" type="ORF">IWZ03DRAFT_431617</name>
</gene>
<keyword evidence="2" id="KW-0732">Signal</keyword>
<evidence type="ECO:0000313" key="4">
    <source>
        <dbReference type="Proteomes" id="UP001363622"/>
    </source>
</evidence>